<evidence type="ECO:0000313" key="3">
    <source>
        <dbReference type="Proteomes" id="UP001458880"/>
    </source>
</evidence>
<feature type="compositionally biased region" description="Basic and acidic residues" evidence="1">
    <location>
        <begin position="364"/>
        <end position="389"/>
    </location>
</feature>
<gene>
    <name evidence="2" type="ORF">QE152_g1132</name>
</gene>
<dbReference type="AlphaFoldDB" id="A0AAW1N684"/>
<accession>A0AAW1N684</accession>
<keyword evidence="3" id="KW-1185">Reference proteome</keyword>
<dbReference type="InterPro" id="IPR037176">
    <property type="entry name" value="Osmotin/thaumatin-like_sf"/>
</dbReference>
<feature type="compositionally biased region" description="Polar residues" evidence="1">
    <location>
        <begin position="218"/>
        <end position="310"/>
    </location>
</feature>
<dbReference type="PANTHER" id="PTHR31048">
    <property type="entry name" value="OS03G0233200 PROTEIN"/>
    <property type="match status" value="1"/>
</dbReference>
<dbReference type="EMBL" id="JASPKY010000006">
    <property type="protein sequence ID" value="KAK9754614.1"/>
    <property type="molecule type" value="Genomic_DNA"/>
</dbReference>
<reference evidence="2 3" key="1">
    <citation type="journal article" date="2024" name="BMC Genomics">
        <title>De novo assembly and annotation of Popillia japonica's genome with initial clues to its potential as an invasive pest.</title>
        <authorList>
            <person name="Cucini C."/>
            <person name="Boschi S."/>
            <person name="Funari R."/>
            <person name="Cardaioli E."/>
            <person name="Iannotti N."/>
            <person name="Marturano G."/>
            <person name="Paoli F."/>
            <person name="Bruttini M."/>
            <person name="Carapelli A."/>
            <person name="Frati F."/>
            <person name="Nardi F."/>
        </authorList>
    </citation>
    <scope>NUCLEOTIDE SEQUENCE [LARGE SCALE GENOMIC DNA]</scope>
    <source>
        <strain evidence="2">DMR45628</strain>
    </source>
</reference>
<organism evidence="2 3">
    <name type="scientific">Popillia japonica</name>
    <name type="common">Japanese beetle</name>
    <dbReference type="NCBI Taxonomy" id="7064"/>
    <lineage>
        <taxon>Eukaryota</taxon>
        <taxon>Metazoa</taxon>
        <taxon>Ecdysozoa</taxon>
        <taxon>Arthropoda</taxon>
        <taxon>Hexapoda</taxon>
        <taxon>Insecta</taxon>
        <taxon>Pterygota</taxon>
        <taxon>Neoptera</taxon>
        <taxon>Endopterygota</taxon>
        <taxon>Coleoptera</taxon>
        <taxon>Polyphaga</taxon>
        <taxon>Scarabaeiformia</taxon>
        <taxon>Scarabaeidae</taxon>
        <taxon>Rutelinae</taxon>
        <taxon>Popillia</taxon>
    </lineage>
</organism>
<sequence length="679" mass="75201">MSESEDGLDITDAEDNDEEYTPCIESDTDEEADVLQLEPPTHDTHKLSDTFTVCEALEVSRFAFYKFTSYSVFPGKFKPHLGSFSREIQAASGEWMNEFVRRPSRRRDNRVYVPAADIIKRTIRRSWTISNPTPRWNAIRGSPEIRPYNSLPRNIHRPGDLTARMFIAISELRISLLLKLTNPQLKLTNPPSKLTNPPSKLTNPQSKLTNLLLKLKTDQSSAKTDQSSPKTDQSSVKTGQSKTDQSSIKTDQSSIKTDQSSIKTDQSSIKTDQSSPKTDQSSAKTDQSSPKTDQSSVKTGQSHTPPLSSDSETKSAKDSPPVRVNPLIKFAAERRQSSLGSEVPKAKKKLQSTKAFSEPSGPAKFDRDVRSIEEIIQERKQSNDSDGEGKQGVVAKKPEDADGDGQVPLKEEGPAIELCDIEPLSGTVFRKVTVRRRRQDYRKISASENGGQSVRFIIRNNEIGPIWVGILGNAGKAPLANGGFVLEAFTERAIDSADDWAGRFWARTWCNMEGNNFCETGDCGFRLECAGNGGAPPVSLAEITLRGWGGLDYYDISLVDGFNVKASMEPIDGWGVDGYYGCRKAACDYYINTDCPQELRLYGSAGVVIGCKSACLAFDTDQYCCRGEHGIPENCRASDWPVNWPAFFKERCPDAYSYAYDDHSSTFTCIANTYRVTFG</sequence>
<dbReference type="PROSITE" id="PS51367">
    <property type="entry name" value="THAUMATIN_2"/>
    <property type="match status" value="1"/>
</dbReference>
<evidence type="ECO:0000313" key="2">
    <source>
        <dbReference type="EMBL" id="KAK9754614.1"/>
    </source>
</evidence>
<dbReference type="CDD" id="cd09218">
    <property type="entry name" value="TLP-PA"/>
    <property type="match status" value="1"/>
</dbReference>
<dbReference type="InterPro" id="IPR001938">
    <property type="entry name" value="Thaumatin"/>
</dbReference>
<feature type="compositionally biased region" description="Polar residues" evidence="1">
    <location>
        <begin position="190"/>
        <end position="205"/>
    </location>
</feature>
<dbReference type="SUPFAM" id="SSF49870">
    <property type="entry name" value="Osmotin, thaumatin-like protein"/>
    <property type="match status" value="1"/>
</dbReference>
<dbReference type="FunFam" id="2.60.110.10:FF:000004">
    <property type="entry name" value="THAUMATIN-LIKE PROTEIN 1"/>
    <property type="match status" value="1"/>
</dbReference>
<evidence type="ECO:0000256" key="1">
    <source>
        <dbReference type="SAM" id="MobiDB-lite"/>
    </source>
</evidence>
<dbReference type="PRINTS" id="PR00347">
    <property type="entry name" value="THAUMATIN"/>
</dbReference>
<dbReference type="Gene3D" id="2.60.110.10">
    <property type="entry name" value="Thaumatin"/>
    <property type="match status" value="1"/>
</dbReference>
<proteinExistence type="predicted"/>
<feature type="region of interest" description="Disordered" evidence="1">
    <location>
        <begin position="217"/>
        <end position="410"/>
    </location>
</feature>
<name>A0AAW1N684_POPJA</name>
<comment type="caution">
    <text evidence="2">The sequence shown here is derived from an EMBL/GenBank/DDBJ whole genome shotgun (WGS) entry which is preliminary data.</text>
</comment>
<feature type="region of interest" description="Disordered" evidence="1">
    <location>
        <begin position="186"/>
        <end position="205"/>
    </location>
</feature>
<dbReference type="SMART" id="SM00205">
    <property type="entry name" value="THN"/>
    <property type="match status" value="1"/>
</dbReference>
<feature type="region of interest" description="Disordered" evidence="1">
    <location>
        <begin position="1"/>
        <end position="22"/>
    </location>
</feature>
<protein>
    <submittedName>
        <fullName evidence="2">Thaumatin family</fullName>
    </submittedName>
</protein>
<dbReference type="Pfam" id="PF00314">
    <property type="entry name" value="Thaumatin"/>
    <property type="match status" value="1"/>
</dbReference>
<dbReference type="Proteomes" id="UP001458880">
    <property type="component" value="Unassembled WGS sequence"/>
</dbReference>